<evidence type="ECO:0000313" key="8">
    <source>
        <dbReference type="EMBL" id="KUG26542.1"/>
    </source>
</evidence>
<keyword evidence="3" id="KW-0630">Potassium</keyword>
<evidence type="ECO:0000256" key="4">
    <source>
        <dbReference type="ARBA" id="ARBA00023027"/>
    </source>
</evidence>
<protein>
    <submittedName>
        <fullName evidence="8">Trk system potassium uptake protein trka</fullName>
    </submittedName>
</protein>
<dbReference type="PANTHER" id="PTHR43833">
    <property type="entry name" value="POTASSIUM CHANNEL PROTEIN 2-RELATED-RELATED"/>
    <property type="match status" value="1"/>
</dbReference>
<feature type="domain" description="RCK C-terminal" evidence="7">
    <location>
        <begin position="366"/>
        <end position="446"/>
    </location>
</feature>
<feature type="domain" description="RCK N-terminal" evidence="6">
    <location>
        <begin position="1"/>
        <end position="121"/>
    </location>
</feature>
<dbReference type="GO" id="GO:0015079">
    <property type="term" value="F:potassium ion transmembrane transporter activity"/>
    <property type="evidence" value="ECO:0007669"/>
    <property type="project" value="InterPro"/>
</dbReference>
<dbReference type="InterPro" id="IPR036291">
    <property type="entry name" value="NAD(P)-bd_dom_sf"/>
</dbReference>
<dbReference type="AlphaFoldDB" id="A0A0W8G0S4"/>
<dbReference type="PROSITE" id="PS51202">
    <property type="entry name" value="RCK_C"/>
    <property type="match status" value="2"/>
</dbReference>
<dbReference type="Gene3D" id="3.30.70.1450">
    <property type="entry name" value="Regulator of K+ conductance, C-terminal domain"/>
    <property type="match status" value="2"/>
</dbReference>
<dbReference type="NCBIfam" id="NF007041">
    <property type="entry name" value="PRK09496.3-4"/>
    <property type="match status" value="1"/>
</dbReference>
<dbReference type="InterPro" id="IPR050721">
    <property type="entry name" value="Trk_Ktr_HKT_K-transport"/>
</dbReference>
<sequence length="446" mass="48382">MKIIIAGAGEVGYHLAKQLSLDEHDITIIDIDSSRLEKISTSLDVLTLTGSSTVISILKAARVETTDLLVAVTSSEAVNINTAILAKKLGAQKTIARVSSDEYISADYTDMFKHLGVDNLIYPEDLAAIELVKLVERAAATDVIEFENGLLTLIGLKLDKNAKVIHKTMKDTAAEYNTVDFRIVAIQRGLRTIIPSGNDIFLPNDQIFVVTNTGGHDKILELAGKDKKKIENMMILGGGKIGRKAAKLLEDEINIKIIEKGKERSIELADILQKALVIQGDGRDIDLLAQEGIVDMDGFIAVTEDAETNIITCLMAKHLGVAKTIALVDNVDYIPLTQTIGLDSLINKKLITASNISRFIRKASILSIATLQGIDAEVVEYIVGENAKVTKAPIRETKFPKNVILGGYVRNGEGFIAVGDTQLLPGDKVVVVALPDEFSKVEKLFL</sequence>
<organism evidence="8">
    <name type="scientific">hydrocarbon metagenome</name>
    <dbReference type="NCBI Taxonomy" id="938273"/>
    <lineage>
        <taxon>unclassified sequences</taxon>
        <taxon>metagenomes</taxon>
        <taxon>ecological metagenomes</taxon>
    </lineage>
</organism>
<keyword evidence="5" id="KW-0406">Ion transport</keyword>
<dbReference type="PRINTS" id="PR00335">
    <property type="entry name" value="KUPTAKETRKA"/>
</dbReference>
<feature type="domain" description="RCK C-terminal" evidence="7">
    <location>
        <begin position="141"/>
        <end position="225"/>
    </location>
</feature>
<name>A0A0W8G0S4_9ZZZZ</name>
<evidence type="ECO:0000256" key="2">
    <source>
        <dbReference type="ARBA" id="ARBA00022538"/>
    </source>
</evidence>
<dbReference type="InterPro" id="IPR036721">
    <property type="entry name" value="RCK_C_sf"/>
</dbReference>
<dbReference type="SUPFAM" id="SSF116726">
    <property type="entry name" value="TrkA C-terminal domain-like"/>
    <property type="match status" value="2"/>
</dbReference>
<keyword evidence="1" id="KW-0813">Transport</keyword>
<evidence type="ECO:0000256" key="5">
    <source>
        <dbReference type="ARBA" id="ARBA00023065"/>
    </source>
</evidence>
<reference evidence="8" key="1">
    <citation type="journal article" date="2015" name="Proc. Natl. Acad. Sci. U.S.A.">
        <title>Networks of energetic and metabolic interactions define dynamics in microbial communities.</title>
        <authorList>
            <person name="Embree M."/>
            <person name="Liu J.K."/>
            <person name="Al-Bassam M.M."/>
            <person name="Zengler K."/>
        </authorList>
    </citation>
    <scope>NUCLEOTIDE SEQUENCE</scope>
</reference>
<dbReference type="Gene3D" id="3.40.50.720">
    <property type="entry name" value="NAD(P)-binding Rossmann-like Domain"/>
    <property type="match status" value="2"/>
</dbReference>
<dbReference type="Pfam" id="PF02254">
    <property type="entry name" value="TrkA_N"/>
    <property type="match status" value="2"/>
</dbReference>
<dbReference type="NCBIfam" id="NF007038">
    <property type="entry name" value="PRK09496.2-6"/>
    <property type="match status" value="1"/>
</dbReference>
<accession>A0A0W8G0S4</accession>
<feature type="domain" description="RCK N-terminal" evidence="6">
    <location>
        <begin position="230"/>
        <end position="346"/>
    </location>
</feature>
<comment type="caution">
    <text evidence="8">The sequence shown here is derived from an EMBL/GenBank/DDBJ whole genome shotgun (WGS) entry which is preliminary data.</text>
</comment>
<dbReference type="EMBL" id="LNQE01000443">
    <property type="protein sequence ID" value="KUG26542.1"/>
    <property type="molecule type" value="Genomic_DNA"/>
</dbReference>
<proteinExistence type="predicted"/>
<dbReference type="NCBIfam" id="NF007031">
    <property type="entry name" value="PRK09496.1-2"/>
    <property type="match status" value="1"/>
</dbReference>
<dbReference type="GO" id="GO:0005886">
    <property type="term" value="C:plasma membrane"/>
    <property type="evidence" value="ECO:0007669"/>
    <property type="project" value="InterPro"/>
</dbReference>
<keyword evidence="2" id="KW-0633">Potassium transport</keyword>
<evidence type="ECO:0000256" key="3">
    <source>
        <dbReference type="ARBA" id="ARBA00022958"/>
    </source>
</evidence>
<dbReference type="NCBIfam" id="NF007039">
    <property type="entry name" value="PRK09496.3-2"/>
    <property type="match status" value="1"/>
</dbReference>
<dbReference type="InterPro" id="IPR006037">
    <property type="entry name" value="RCK_C"/>
</dbReference>
<evidence type="ECO:0000256" key="1">
    <source>
        <dbReference type="ARBA" id="ARBA00022448"/>
    </source>
</evidence>
<dbReference type="PROSITE" id="PS51201">
    <property type="entry name" value="RCK_N"/>
    <property type="match status" value="2"/>
</dbReference>
<gene>
    <name evidence="8" type="ORF">ASZ90_003620</name>
</gene>
<dbReference type="PANTHER" id="PTHR43833:SF5">
    <property type="entry name" value="TRK SYSTEM POTASSIUM UPTAKE PROTEIN TRKA"/>
    <property type="match status" value="1"/>
</dbReference>
<keyword evidence="4" id="KW-0520">NAD</keyword>
<evidence type="ECO:0000259" key="7">
    <source>
        <dbReference type="PROSITE" id="PS51202"/>
    </source>
</evidence>
<dbReference type="SUPFAM" id="SSF51735">
    <property type="entry name" value="NAD(P)-binding Rossmann-fold domains"/>
    <property type="match status" value="2"/>
</dbReference>
<evidence type="ECO:0000259" key="6">
    <source>
        <dbReference type="PROSITE" id="PS51201"/>
    </source>
</evidence>
<dbReference type="Pfam" id="PF02080">
    <property type="entry name" value="TrkA_C"/>
    <property type="match status" value="2"/>
</dbReference>
<dbReference type="InterPro" id="IPR006036">
    <property type="entry name" value="K_uptake_TrkA"/>
</dbReference>
<dbReference type="InterPro" id="IPR003148">
    <property type="entry name" value="RCK_N"/>
</dbReference>